<protein>
    <submittedName>
        <fullName evidence="2">Uncharacterized protein</fullName>
    </submittedName>
</protein>
<keyword evidence="3" id="KW-1185">Reference proteome</keyword>
<gene>
    <name evidence="2" type="ORF">CLODIP_2_CD14235</name>
</gene>
<feature type="chain" id="PRO_5035908849" evidence="1">
    <location>
        <begin position="20"/>
        <end position="1305"/>
    </location>
</feature>
<evidence type="ECO:0000313" key="3">
    <source>
        <dbReference type="Proteomes" id="UP000494165"/>
    </source>
</evidence>
<reference evidence="2 3" key="1">
    <citation type="submission" date="2020-04" db="EMBL/GenBank/DDBJ databases">
        <authorList>
            <person name="Alioto T."/>
            <person name="Alioto T."/>
            <person name="Gomez Garrido J."/>
        </authorList>
    </citation>
    <scope>NUCLEOTIDE SEQUENCE [LARGE SCALE GENOMIC DNA]</scope>
</reference>
<sequence length="1305" mass="147286">MQVLGSLSLVLLLLVRVQGDLISIKRGNETSACITSNFESAVAFVKTPDAINDFTKVEYLDSKGKPLLMSQYDCDLVQDTCNKWEKKSDDGNIWSSSLHTGSFITDYRWNDLPLLSSDRKIKFTKDSSPFHFSILSKRKVKIEVSDGRETNETTIHFCGQKDSPLIQISDVNEILVNVTDKMKKVLHDCGTWTHVSIITNRTNNALRIVENENRLLLAFRGFKNQCGNLNCSISFGDYKELLVKIHKFNELKPNSKNSTITLEVNQTTVGFCVDVVFFCDKVVHTFTQDAEISNKWVTRRFENETLKLNATWKLKLKAETANIRIGGIRFCAGGDYNTVKPNGNNMESCHLLAVNDPKSTTQEKLTKVAGDVILCQALGGNCAGLKACGENGTCVPFTARGELISIKKGNETVACVTSNFESAVAFVKEPENETEFTKVKYVYGKEQYFPLSQYDCNFSFEKNCSQWNLMMNKWTHTKPELGSLITDYRWNDIKTYFVQKSGLKSPLEYPIGRNEGSFHFSLLAEEIAEIWISNNDSFSTGNRMVFSRNATSILYRKNNNGTWKKSVKEKSILHDGGKKWVHISIVVGANRSSFKRQEKDRHILVVDRSACAEKSCFINLKSNREAMFKAHEHRYLYSYEEAVMELEADKNSDGFCVDVVFSCMKSKQATFKLTIMQGEKVVQNFTQKLDPDIENKWVTRRFENQRLILESKWKLRLAAKDFNIGAIKFCATAGDMIVQPIGKNMKSCHLLMESDYYKKLALRKRVTGILNDWFYQTLKSTYQACGESGDCISLNAEITEDSQLISQKIQGDLISIKRGNETAACITSNFESAVAFVKTPDAINDFTKVEYLDSKGKPLLMSQYDCDLVQDTCNKWEKKSDDGNIWSSSLNTGSFITDYRWNDLPLLSSDRKIKFTKDSSPFHFSILSKRKVKIEVSDGRETNETTIHFCGQKDSPLIQISDVNENLVKVTDKMKKVLHDCGTWTHVAIITDRPKSALRIVENENRLLLAFRGFKNQCGNFNCSISFGNDKELLVKIHKFKELKPNSKNSTITLEVNQTTVGFCVDVVFFCEMSVTGTIFDLKITQGDKVVQTFTQNAEIRNKWVTRRFENENLKLNATWKLKLKAETRNIRIGGIRFCAGGDYNTVKPNGNNMESCHLLAVNDPKSTTQEKLTKVAGDVILCQALGGNCAGLRACGENGTCVPFTANSSTLAATTEHHYNSNNKTTAGETSKITARTENPSLQEPTIPNINQSLKQASETEILTSEIPAYSNKFSATSTERLHRIFFLLLIVRRGRSEGRRNVS</sequence>
<feature type="signal peptide" evidence="1">
    <location>
        <begin position="1"/>
        <end position="19"/>
    </location>
</feature>
<evidence type="ECO:0000313" key="2">
    <source>
        <dbReference type="EMBL" id="CAB3383255.1"/>
    </source>
</evidence>
<proteinExistence type="predicted"/>
<evidence type="ECO:0000256" key="1">
    <source>
        <dbReference type="SAM" id="SignalP"/>
    </source>
</evidence>
<comment type="caution">
    <text evidence="2">The sequence shown here is derived from an EMBL/GenBank/DDBJ whole genome shotgun (WGS) entry which is preliminary data.</text>
</comment>
<keyword evidence="1" id="KW-0732">Signal</keyword>
<dbReference type="EMBL" id="CADEPI010000302">
    <property type="protein sequence ID" value="CAB3383255.1"/>
    <property type="molecule type" value="Genomic_DNA"/>
</dbReference>
<organism evidence="2 3">
    <name type="scientific">Cloeon dipterum</name>
    <dbReference type="NCBI Taxonomy" id="197152"/>
    <lineage>
        <taxon>Eukaryota</taxon>
        <taxon>Metazoa</taxon>
        <taxon>Ecdysozoa</taxon>
        <taxon>Arthropoda</taxon>
        <taxon>Hexapoda</taxon>
        <taxon>Insecta</taxon>
        <taxon>Pterygota</taxon>
        <taxon>Palaeoptera</taxon>
        <taxon>Ephemeroptera</taxon>
        <taxon>Pisciforma</taxon>
        <taxon>Baetidae</taxon>
        <taxon>Cloeon</taxon>
    </lineage>
</organism>
<name>A0A8S1DM10_9INSE</name>
<dbReference type="Proteomes" id="UP000494165">
    <property type="component" value="Unassembled WGS sequence"/>
</dbReference>
<accession>A0A8S1DM10</accession>